<evidence type="ECO:0000313" key="2">
    <source>
        <dbReference type="Proteomes" id="UP000590647"/>
    </source>
</evidence>
<keyword evidence="2" id="KW-1185">Reference proteome</keyword>
<gene>
    <name evidence="1" type="ORF">HDA41_006826</name>
</gene>
<name>A0A7W9HAU0_9ACTN</name>
<organism evidence="1 2">
    <name type="scientific">Streptomyces caelestis</name>
    <dbReference type="NCBI Taxonomy" id="36816"/>
    <lineage>
        <taxon>Bacteria</taxon>
        <taxon>Bacillati</taxon>
        <taxon>Actinomycetota</taxon>
        <taxon>Actinomycetes</taxon>
        <taxon>Kitasatosporales</taxon>
        <taxon>Streptomycetaceae</taxon>
        <taxon>Streptomyces</taxon>
    </lineage>
</organism>
<sequence length="39" mass="3912">MRHPSRSVLLAAAFAVVPGCASAGAGFLVSLSERTPLNG</sequence>
<dbReference type="Proteomes" id="UP000590647">
    <property type="component" value="Unassembled WGS sequence"/>
</dbReference>
<reference evidence="1 2" key="1">
    <citation type="submission" date="2020-08" db="EMBL/GenBank/DDBJ databases">
        <title>Sequencing the genomes of 1000 actinobacteria strains.</title>
        <authorList>
            <person name="Klenk H.-P."/>
        </authorList>
    </citation>
    <scope>NUCLEOTIDE SEQUENCE [LARGE SCALE GENOMIC DNA]</scope>
    <source>
        <strain evidence="1 2">DSM 40084</strain>
    </source>
</reference>
<dbReference type="EMBL" id="JACHNE010000001">
    <property type="protein sequence ID" value="MBB5798862.1"/>
    <property type="molecule type" value="Genomic_DNA"/>
</dbReference>
<proteinExistence type="predicted"/>
<protein>
    <submittedName>
        <fullName evidence="1">Type IV pilus biogenesis protein CpaD/CtpE</fullName>
    </submittedName>
</protein>
<evidence type="ECO:0000313" key="1">
    <source>
        <dbReference type="EMBL" id="MBB5798862.1"/>
    </source>
</evidence>
<accession>A0A7W9HAU0</accession>
<dbReference type="AlphaFoldDB" id="A0A7W9HAU0"/>
<comment type="caution">
    <text evidence="1">The sequence shown here is derived from an EMBL/GenBank/DDBJ whole genome shotgun (WGS) entry which is preliminary data.</text>
</comment>